<name>A0A2Z6QD02_9GLOM</name>
<evidence type="ECO:0000313" key="2">
    <source>
        <dbReference type="EMBL" id="GBB83579.1"/>
    </source>
</evidence>
<dbReference type="OrthoDB" id="2383906at2759"/>
<dbReference type="Proteomes" id="UP000247702">
    <property type="component" value="Unassembled WGS sequence"/>
</dbReference>
<gene>
    <name evidence="3" type="ORF">RCL2_002206500</name>
    <name evidence="2" type="ORF">RclHR1_10290001</name>
</gene>
<evidence type="ECO:0000256" key="1">
    <source>
        <dbReference type="SAM" id="MobiDB-lite"/>
    </source>
</evidence>
<dbReference type="EMBL" id="BEXD01000035">
    <property type="protein sequence ID" value="GBB83579.1"/>
    <property type="molecule type" value="Genomic_DNA"/>
</dbReference>
<evidence type="ECO:0000313" key="3">
    <source>
        <dbReference type="EMBL" id="GES95390.1"/>
    </source>
</evidence>
<evidence type="ECO:0000313" key="4">
    <source>
        <dbReference type="Proteomes" id="UP000247702"/>
    </source>
</evidence>
<dbReference type="Proteomes" id="UP000615446">
    <property type="component" value="Unassembled WGS sequence"/>
</dbReference>
<reference evidence="3" key="2">
    <citation type="submission" date="2019-10" db="EMBL/GenBank/DDBJ databases">
        <title>Conservation and host-specific expression of non-tandemly repeated heterogenous ribosome RNA gene in arbuscular mycorrhizal fungi.</title>
        <authorList>
            <person name="Maeda T."/>
            <person name="Kobayashi Y."/>
            <person name="Nakagawa T."/>
            <person name="Ezawa T."/>
            <person name="Yamaguchi K."/>
            <person name="Bino T."/>
            <person name="Nishimoto Y."/>
            <person name="Shigenobu S."/>
            <person name="Kawaguchi M."/>
        </authorList>
    </citation>
    <scope>NUCLEOTIDE SEQUENCE</scope>
    <source>
        <strain evidence="3">HR1</strain>
    </source>
</reference>
<dbReference type="AlphaFoldDB" id="A0A2Z6QD02"/>
<feature type="region of interest" description="Disordered" evidence="1">
    <location>
        <begin position="1"/>
        <end position="26"/>
    </location>
</feature>
<accession>A0A2Z6QD02</accession>
<keyword evidence="4" id="KW-1185">Reference proteome</keyword>
<proteinExistence type="predicted"/>
<reference evidence="2 4" key="1">
    <citation type="submission" date="2017-11" db="EMBL/GenBank/DDBJ databases">
        <title>The genome of Rhizophagus clarus HR1 reveals common genetic basis of auxotrophy among arbuscular mycorrhizal fungi.</title>
        <authorList>
            <person name="Kobayashi Y."/>
        </authorList>
    </citation>
    <scope>NUCLEOTIDE SEQUENCE [LARGE SCALE GENOMIC DNA]</scope>
    <source>
        <strain evidence="2 4">HR1</strain>
    </source>
</reference>
<dbReference type="EMBL" id="BLAL01000242">
    <property type="protein sequence ID" value="GES95390.1"/>
    <property type="molecule type" value="Genomic_DNA"/>
</dbReference>
<sequence>MSSKNYESNRRINLSNDNSRKRTRRKLSCSDCKDTTDCVKLLSNKVTRVEEIINNFKNRDRLRKKPELSIFNAKFTLNNLPYDLEYDLSNFSLEYLLTLAKFTTQGYDNNIIGSSNSSDKNEEK</sequence>
<protein>
    <submittedName>
        <fullName evidence="2">Uncharacterized protein</fullName>
    </submittedName>
</protein>
<feature type="compositionally biased region" description="Polar residues" evidence="1">
    <location>
        <begin position="1"/>
        <end position="17"/>
    </location>
</feature>
<organism evidence="2 4">
    <name type="scientific">Rhizophagus clarus</name>
    <dbReference type="NCBI Taxonomy" id="94130"/>
    <lineage>
        <taxon>Eukaryota</taxon>
        <taxon>Fungi</taxon>
        <taxon>Fungi incertae sedis</taxon>
        <taxon>Mucoromycota</taxon>
        <taxon>Glomeromycotina</taxon>
        <taxon>Glomeromycetes</taxon>
        <taxon>Glomerales</taxon>
        <taxon>Glomeraceae</taxon>
        <taxon>Rhizophagus</taxon>
    </lineage>
</organism>
<comment type="caution">
    <text evidence="2">The sequence shown here is derived from an EMBL/GenBank/DDBJ whole genome shotgun (WGS) entry which is preliminary data.</text>
</comment>